<keyword evidence="2" id="KW-0805">Transcription regulation</keyword>
<dbReference type="Gene3D" id="1.10.10.10">
    <property type="entry name" value="Winged helix-like DNA-binding domain superfamily/Winged helix DNA-binding domain"/>
    <property type="match status" value="1"/>
</dbReference>
<dbReference type="Pfam" id="PF00126">
    <property type="entry name" value="HTH_1"/>
    <property type="match status" value="1"/>
</dbReference>
<evidence type="ECO:0000259" key="5">
    <source>
        <dbReference type="PROSITE" id="PS50931"/>
    </source>
</evidence>
<dbReference type="InterPro" id="IPR005119">
    <property type="entry name" value="LysR_subst-bd"/>
</dbReference>
<proteinExistence type="inferred from homology"/>
<dbReference type="SUPFAM" id="SSF53850">
    <property type="entry name" value="Periplasmic binding protein-like II"/>
    <property type="match status" value="1"/>
</dbReference>
<comment type="caution">
    <text evidence="6">The sequence shown here is derived from an EMBL/GenBank/DDBJ whole genome shotgun (WGS) entry which is preliminary data.</text>
</comment>
<keyword evidence="7" id="KW-1185">Reference proteome</keyword>
<evidence type="ECO:0000256" key="3">
    <source>
        <dbReference type="ARBA" id="ARBA00023125"/>
    </source>
</evidence>
<dbReference type="OrthoDB" id="8523827at2"/>
<dbReference type="Pfam" id="PF03466">
    <property type="entry name" value="LysR_substrate"/>
    <property type="match status" value="1"/>
</dbReference>
<dbReference type="GO" id="GO:0003677">
    <property type="term" value="F:DNA binding"/>
    <property type="evidence" value="ECO:0007669"/>
    <property type="project" value="UniProtKB-KW"/>
</dbReference>
<evidence type="ECO:0000313" key="6">
    <source>
        <dbReference type="EMBL" id="OWT60282.1"/>
    </source>
</evidence>
<dbReference type="InterPro" id="IPR000847">
    <property type="entry name" value="LysR_HTH_N"/>
</dbReference>
<comment type="similarity">
    <text evidence="1">Belongs to the LysR transcriptional regulatory family.</text>
</comment>
<protein>
    <submittedName>
        <fullName evidence="6">LysR family transcriptional regulator</fullName>
    </submittedName>
</protein>
<dbReference type="Proteomes" id="UP000214603">
    <property type="component" value="Unassembled WGS sequence"/>
</dbReference>
<evidence type="ECO:0000256" key="2">
    <source>
        <dbReference type="ARBA" id="ARBA00023015"/>
    </source>
</evidence>
<dbReference type="AlphaFoldDB" id="A0A225MHB0"/>
<keyword evidence="3" id="KW-0238">DNA-binding</keyword>
<feature type="domain" description="HTH lysR-type" evidence="5">
    <location>
        <begin position="1"/>
        <end position="59"/>
    </location>
</feature>
<dbReference type="CDD" id="cd08422">
    <property type="entry name" value="PBP2_CrgA_like"/>
    <property type="match status" value="1"/>
</dbReference>
<dbReference type="Gene3D" id="3.40.190.290">
    <property type="match status" value="1"/>
</dbReference>
<keyword evidence="4" id="KW-0804">Transcription</keyword>
<dbReference type="SUPFAM" id="SSF46785">
    <property type="entry name" value="Winged helix' DNA-binding domain"/>
    <property type="match status" value="1"/>
</dbReference>
<reference evidence="7" key="1">
    <citation type="submission" date="2017-06" db="EMBL/GenBank/DDBJ databases">
        <title>Herbaspirillum phytohormonus sp. nov., isolated from the root nodule of Robinia pseudoacacia in lead-zinc mine.</title>
        <authorList>
            <person name="Fan M."/>
            <person name="Lin Y."/>
        </authorList>
    </citation>
    <scope>NUCLEOTIDE SEQUENCE [LARGE SCALE GENOMIC DNA]</scope>
    <source>
        <strain evidence="7">SC-089</strain>
    </source>
</reference>
<dbReference type="InterPro" id="IPR058163">
    <property type="entry name" value="LysR-type_TF_proteobact-type"/>
</dbReference>
<evidence type="ECO:0000256" key="4">
    <source>
        <dbReference type="ARBA" id="ARBA00023163"/>
    </source>
</evidence>
<evidence type="ECO:0000256" key="1">
    <source>
        <dbReference type="ARBA" id="ARBA00009437"/>
    </source>
</evidence>
<gene>
    <name evidence="6" type="ORF">CEY11_11565</name>
</gene>
<evidence type="ECO:0000313" key="7">
    <source>
        <dbReference type="Proteomes" id="UP000214603"/>
    </source>
</evidence>
<sequence>MENVRGITTFIRIVRSGNFSTAARGLGITPQAASMHVKQLEDWVGVRLFNRSTRQVSLTEEGTRFYQTCVAAVDAIDDEVERMRDSSKEVFGTVRVAAPVGIGIHFVAPAIGQLLEMHPRISIDLLIQNRIPDVVAEGIDVGVLPHPLPETTLIARRVATSPFVLCASPAYLQRNGTPQTVEELARHRRIALRSWITKTVRPWRFRCAGTIVTSPAEASLITNEADSLIEAMLAGAGIGLITKYRVVPYLRSGRLKTVLDGLVDGELSHSIYMQQRRKLPRKTRVVADFLYDVLSTHPDLRER</sequence>
<dbReference type="InterPro" id="IPR036388">
    <property type="entry name" value="WH-like_DNA-bd_sf"/>
</dbReference>
<dbReference type="RefSeq" id="WP_088603539.1">
    <property type="nucleotide sequence ID" value="NZ_NJIH01000006.1"/>
</dbReference>
<dbReference type="PROSITE" id="PS50931">
    <property type="entry name" value="HTH_LYSR"/>
    <property type="match status" value="1"/>
</dbReference>
<accession>A0A225MHB0</accession>
<name>A0A225MHB0_9BURK</name>
<organism evidence="6 7">
    <name type="scientific">Candidimonas nitroreducens</name>
    <dbReference type="NCBI Taxonomy" id="683354"/>
    <lineage>
        <taxon>Bacteria</taxon>
        <taxon>Pseudomonadati</taxon>
        <taxon>Pseudomonadota</taxon>
        <taxon>Betaproteobacteria</taxon>
        <taxon>Burkholderiales</taxon>
        <taxon>Alcaligenaceae</taxon>
        <taxon>Candidimonas</taxon>
    </lineage>
</organism>
<dbReference type="InterPro" id="IPR036390">
    <property type="entry name" value="WH_DNA-bd_sf"/>
</dbReference>
<dbReference type="PANTHER" id="PTHR30537:SF5">
    <property type="entry name" value="HTH-TYPE TRANSCRIPTIONAL ACTIVATOR TTDR-RELATED"/>
    <property type="match status" value="1"/>
</dbReference>
<dbReference type="FunFam" id="1.10.10.10:FF:000001">
    <property type="entry name" value="LysR family transcriptional regulator"/>
    <property type="match status" value="1"/>
</dbReference>
<dbReference type="EMBL" id="NJIH01000006">
    <property type="protein sequence ID" value="OWT60282.1"/>
    <property type="molecule type" value="Genomic_DNA"/>
</dbReference>
<dbReference type="PANTHER" id="PTHR30537">
    <property type="entry name" value="HTH-TYPE TRANSCRIPTIONAL REGULATOR"/>
    <property type="match status" value="1"/>
</dbReference>
<dbReference type="GO" id="GO:0003700">
    <property type="term" value="F:DNA-binding transcription factor activity"/>
    <property type="evidence" value="ECO:0007669"/>
    <property type="project" value="InterPro"/>
</dbReference>